<evidence type="ECO:0000313" key="1">
    <source>
        <dbReference type="EMBL" id="KAK3043523.1"/>
    </source>
</evidence>
<accession>A0AA88XIT3</accession>
<dbReference type="AlphaFoldDB" id="A0AA88XIT3"/>
<organism evidence="1 2">
    <name type="scientific">Escallonia herrerae</name>
    <dbReference type="NCBI Taxonomy" id="1293975"/>
    <lineage>
        <taxon>Eukaryota</taxon>
        <taxon>Viridiplantae</taxon>
        <taxon>Streptophyta</taxon>
        <taxon>Embryophyta</taxon>
        <taxon>Tracheophyta</taxon>
        <taxon>Spermatophyta</taxon>
        <taxon>Magnoliopsida</taxon>
        <taxon>eudicotyledons</taxon>
        <taxon>Gunneridae</taxon>
        <taxon>Pentapetalae</taxon>
        <taxon>asterids</taxon>
        <taxon>campanulids</taxon>
        <taxon>Escalloniales</taxon>
        <taxon>Escalloniaceae</taxon>
        <taxon>Escallonia</taxon>
    </lineage>
</organism>
<dbReference type="Proteomes" id="UP001188597">
    <property type="component" value="Unassembled WGS sequence"/>
</dbReference>
<evidence type="ECO:0000313" key="2">
    <source>
        <dbReference type="Proteomes" id="UP001188597"/>
    </source>
</evidence>
<name>A0AA88XIT3_9ASTE</name>
<dbReference type="EMBL" id="JAVXUP010000005">
    <property type="protein sequence ID" value="KAK3043523.1"/>
    <property type="molecule type" value="Genomic_DNA"/>
</dbReference>
<protein>
    <submittedName>
        <fullName evidence="1">Uncharacterized protein</fullName>
    </submittedName>
</protein>
<sequence>MKRLAFFCSFYPMGLGIDWLKKCFNTLVRRLSGIFTSVEYCIGHQDKFNYLHFSSRNIVHSGCGRRDGQYCMMCHTMTLMIKSISFLHRWLSTIILEKKGSSDNAFSIAEQERYSLTDANGGYDNNEGGTPFT</sequence>
<keyword evidence="2" id="KW-1185">Reference proteome</keyword>
<reference evidence="1" key="1">
    <citation type="submission" date="2022-12" db="EMBL/GenBank/DDBJ databases">
        <title>Draft genome assemblies for two species of Escallonia (Escalloniales).</title>
        <authorList>
            <person name="Chanderbali A."/>
            <person name="Dervinis C."/>
            <person name="Anghel I."/>
            <person name="Soltis D."/>
            <person name="Soltis P."/>
            <person name="Zapata F."/>
        </authorList>
    </citation>
    <scope>NUCLEOTIDE SEQUENCE</scope>
    <source>
        <strain evidence="1">UCBG64.0493</strain>
        <tissue evidence="1">Leaf</tissue>
    </source>
</reference>
<feature type="non-terminal residue" evidence="1">
    <location>
        <position position="1"/>
    </location>
</feature>
<comment type="caution">
    <text evidence="1">The sequence shown here is derived from an EMBL/GenBank/DDBJ whole genome shotgun (WGS) entry which is preliminary data.</text>
</comment>
<proteinExistence type="predicted"/>
<gene>
    <name evidence="1" type="ORF">RJ639_002102</name>
</gene>